<dbReference type="STRING" id="149040.A0A194XN46"/>
<keyword evidence="12" id="KW-1185">Reference proteome</keyword>
<evidence type="ECO:0000256" key="9">
    <source>
        <dbReference type="RuleBase" id="RU000461"/>
    </source>
</evidence>
<keyword evidence="10" id="KW-0472">Membrane</keyword>
<keyword evidence="6 8" id="KW-0408">Iron</keyword>
<dbReference type="OrthoDB" id="1470350at2759"/>
<dbReference type="PRINTS" id="PR01239">
    <property type="entry name" value="EP450IICYP52"/>
</dbReference>
<keyword evidence="10" id="KW-0812">Transmembrane</keyword>
<evidence type="ECO:0000256" key="8">
    <source>
        <dbReference type="PIRSR" id="PIRSR602402-1"/>
    </source>
</evidence>
<feature type="transmembrane region" description="Helical" evidence="10">
    <location>
        <begin position="6"/>
        <end position="26"/>
    </location>
</feature>
<accession>A0A194XN46</accession>
<dbReference type="InterPro" id="IPR001128">
    <property type="entry name" value="Cyt_P450"/>
</dbReference>
<dbReference type="AlphaFoldDB" id="A0A194XN46"/>
<dbReference type="PRINTS" id="PR00464">
    <property type="entry name" value="EP450II"/>
</dbReference>
<keyword evidence="3 8" id="KW-0349">Heme</keyword>
<evidence type="ECO:0000256" key="7">
    <source>
        <dbReference type="ARBA" id="ARBA00023033"/>
    </source>
</evidence>
<sequence>MESSTYILLSGIGAMLLAFLLHQIRYRLAVANIKRKNGCLEPRIYPHKDPIFGHDLFLSMGKAMKAGKLLETTQKLFNTYGKTFQVNSWGTTTIYTSESTNIQTVLASSFKNFGVMKIERRTPGGSIMAEGIFSADGPVWARSRGLIRPTFARSEISNFNSLEKHVSRFIELIPVDGLPVDLQPLLKHLFLDISTEFLFGESVDSQLPDTPFDSVQFLQAFDTSMSGLAARMMLGKLKFIRGFDTKWKAANKTVLSYVDRHVSRVLKERPDFKLDSEDGGQKKYILLNEMAKETQDPIDLRYQLINVFFPAHDSTGIAISDIFFHLARDPERWEKLRAEVLTMTASRPLTFELLKSMNYLRYVFNESLRLHPTAPIIRRICHQDTILPHGGGPNGQSPILVRKGENVVLNLYTLHRDKDIWGEDANEFRPERWETARPTWEYLPFSGGPRICPAQQMVFTDAAYIIVRVIQQFARIENQDPRPWAERFRLTVENRNGVKVKMVQS</sequence>
<dbReference type="EMBL" id="KQ947407">
    <property type="protein sequence ID" value="KUJ21588.1"/>
    <property type="molecule type" value="Genomic_DNA"/>
</dbReference>
<dbReference type="GO" id="GO:0016712">
    <property type="term" value="F:oxidoreductase activity, acting on paired donors, with incorporation or reduction of molecular oxygen, reduced flavin or flavoprotein as one donor, and incorporation of one atom of oxygen"/>
    <property type="evidence" value="ECO:0007669"/>
    <property type="project" value="InterPro"/>
</dbReference>
<dbReference type="SUPFAM" id="SSF48264">
    <property type="entry name" value="Cytochrome P450"/>
    <property type="match status" value="1"/>
</dbReference>
<dbReference type="InterPro" id="IPR002974">
    <property type="entry name" value="Cyt_P450_E_CYP52_ascomycetes"/>
</dbReference>
<dbReference type="GO" id="GO:0020037">
    <property type="term" value="F:heme binding"/>
    <property type="evidence" value="ECO:0007669"/>
    <property type="project" value="InterPro"/>
</dbReference>
<dbReference type="PROSITE" id="PS00086">
    <property type="entry name" value="CYTOCHROME_P450"/>
    <property type="match status" value="1"/>
</dbReference>
<evidence type="ECO:0000256" key="5">
    <source>
        <dbReference type="ARBA" id="ARBA00023002"/>
    </source>
</evidence>
<evidence type="ECO:0000256" key="1">
    <source>
        <dbReference type="ARBA" id="ARBA00001971"/>
    </source>
</evidence>
<feature type="binding site" description="axial binding residue" evidence="8">
    <location>
        <position position="452"/>
    </location>
    <ligand>
        <name>heme</name>
        <dbReference type="ChEBI" id="CHEBI:30413"/>
    </ligand>
    <ligandPart>
        <name>Fe</name>
        <dbReference type="ChEBI" id="CHEBI:18248"/>
    </ligandPart>
</feature>
<dbReference type="KEGG" id="psco:LY89DRAFT_704485"/>
<dbReference type="RefSeq" id="XP_018075943.1">
    <property type="nucleotide sequence ID" value="XM_018217384.1"/>
</dbReference>
<gene>
    <name evidence="11" type="ORF">LY89DRAFT_704485</name>
</gene>
<dbReference type="PANTHER" id="PTHR24287">
    <property type="entry name" value="P450, PUTATIVE (EUROFUNG)-RELATED"/>
    <property type="match status" value="1"/>
</dbReference>
<comment type="similarity">
    <text evidence="2 9">Belongs to the cytochrome P450 family.</text>
</comment>
<dbReference type="InterPro" id="IPR002402">
    <property type="entry name" value="Cyt_P450_E_grp-II"/>
</dbReference>
<reference evidence="11 12" key="1">
    <citation type="submission" date="2015-10" db="EMBL/GenBank/DDBJ databases">
        <title>Full genome of DAOMC 229536 Phialocephala scopiformis, a fungal endophyte of spruce producing the potent anti-insectan compound rugulosin.</title>
        <authorList>
            <consortium name="DOE Joint Genome Institute"/>
            <person name="Walker A.K."/>
            <person name="Frasz S.L."/>
            <person name="Seifert K.A."/>
            <person name="Miller J.D."/>
            <person name="Mondo S.J."/>
            <person name="Labutti K."/>
            <person name="Lipzen A."/>
            <person name="Dockter R."/>
            <person name="Kennedy M."/>
            <person name="Grigoriev I.V."/>
            <person name="Spatafora J.W."/>
        </authorList>
    </citation>
    <scope>NUCLEOTIDE SEQUENCE [LARGE SCALE GENOMIC DNA]</scope>
    <source>
        <strain evidence="11 12">CBS 120377</strain>
    </source>
</reference>
<evidence type="ECO:0000256" key="4">
    <source>
        <dbReference type="ARBA" id="ARBA00022723"/>
    </source>
</evidence>
<dbReference type="PANTHER" id="PTHR24287:SF19">
    <property type="entry name" value="CYTOCHROME P450"/>
    <property type="match status" value="1"/>
</dbReference>
<dbReference type="Gene3D" id="1.10.630.10">
    <property type="entry name" value="Cytochrome P450"/>
    <property type="match status" value="1"/>
</dbReference>
<evidence type="ECO:0000256" key="3">
    <source>
        <dbReference type="ARBA" id="ARBA00022617"/>
    </source>
</evidence>
<keyword evidence="10" id="KW-1133">Transmembrane helix</keyword>
<dbReference type="InParanoid" id="A0A194XN46"/>
<dbReference type="CDD" id="cd11063">
    <property type="entry name" value="CYP52"/>
    <property type="match status" value="1"/>
</dbReference>
<dbReference type="Pfam" id="PF00067">
    <property type="entry name" value="p450"/>
    <property type="match status" value="1"/>
</dbReference>
<evidence type="ECO:0000313" key="12">
    <source>
        <dbReference type="Proteomes" id="UP000070700"/>
    </source>
</evidence>
<organism evidence="11 12">
    <name type="scientific">Mollisia scopiformis</name>
    <name type="common">Conifer needle endophyte fungus</name>
    <name type="synonym">Phialocephala scopiformis</name>
    <dbReference type="NCBI Taxonomy" id="149040"/>
    <lineage>
        <taxon>Eukaryota</taxon>
        <taxon>Fungi</taxon>
        <taxon>Dikarya</taxon>
        <taxon>Ascomycota</taxon>
        <taxon>Pezizomycotina</taxon>
        <taxon>Leotiomycetes</taxon>
        <taxon>Helotiales</taxon>
        <taxon>Mollisiaceae</taxon>
        <taxon>Mollisia</taxon>
    </lineage>
</organism>
<dbReference type="GeneID" id="28827110"/>
<evidence type="ECO:0000313" key="11">
    <source>
        <dbReference type="EMBL" id="KUJ21588.1"/>
    </source>
</evidence>
<dbReference type="InterPro" id="IPR017972">
    <property type="entry name" value="Cyt_P450_CS"/>
</dbReference>
<dbReference type="InterPro" id="IPR047146">
    <property type="entry name" value="Cyt_P450_E_CYP52_fungi"/>
</dbReference>
<evidence type="ECO:0000256" key="6">
    <source>
        <dbReference type="ARBA" id="ARBA00023004"/>
    </source>
</evidence>
<dbReference type="GO" id="GO:0005506">
    <property type="term" value="F:iron ion binding"/>
    <property type="evidence" value="ECO:0007669"/>
    <property type="project" value="InterPro"/>
</dbReference>
<keyword evidence="4 8" id="KW-0479">Metal-binding</keyword>
<comment type="cofactor">
    <cofactor evidence="1 8">
        <name>heme</name>
        <dbReference type="ChEBI" id="CHEBI:30413"/>
    </cofactor>
</comment>
<dbReference type="InterPro" id="IPR036396">
    <property type="entry name" value="Cyt_P450_sf"/>
</dbReference>
<evidence type="ECO:0000256" key="2">
    <source>
        <dbReference type="ARBA" id="ARBA00010617"/>
    </source>
</evidence>
<name>A0A194XN46_MOLSC</name>
<protein>
    <submittedName>
        <fullName evidence="11">Cytochrome P450 alkane hydroxylase-like protein</fullName>
    </submittedName>
</protein>
<keyword evidence="7 9" id="KW-0503">Monooxygenase</keyword>
<proteinExistence type="inferred from homology"/>
<keyword evidence="5 9" id="KW-0560">Oxidoreductase</keyword>
<evidence type="ECO:0000256" key="10">
    <source>
        <dbReference type="SAM" id="Phobius"/>
    </source>
</evidence>
<dbReference type="Proteomes" id="UP000070700">
    <property type="component" value="Unassembled WGS sequence"/>
</dbReference>